<dbReference type="EMBL" id="LHXQ01000065">
    <property type="protein sequence ID" value="KXA94177.1"/>
    <property type="molecule type" value="Genomic_DNA"/>
</dbReference>
<proteinExistence type="predicted"/>
<accession>A0A133UJ17</accession>
<keyword evidence="2" id="KW-1185">Reference proteome</keyword>
<reference evidence="1 2" key="1">
    <citation type="journal article" date="2016" name="Sci. Rep.">
        <title>Metabolic traits of an uncultured archaeal lineage -MSBL1- from brine pools of the Red Sea.</title>
        <authorList>
            <person name="Mwirichia R."/>
            <person name="Alam I."/>
            <person name="Rashid M."/>
            <person name="Vinu M."/>
            <person name="Ba-Alawi W."/>
            <person name="Anthony Kamau A."/>
            <person name="Kamanda Ngugi D."/>
            <person name="Goker M."/>
            <person name="Klenk H.P."/>
            <person name="Bajic V."/>
            <person name="Stingl U."/>
        </authorList>
    </citation>
    <scope>NUCLEOTIDE SEQUENCE [LARGE SCALE GENOMIC DNA]</scope>
    <source>
        <strain evidence="1">SCGC-AAA259I07</strain>
    </source>
</reference>
<comment type="caution">
    <text evidence="1">The sequence shown here is derived from an EMBL/GenBank/DDBJ whole genome shotgun (WGS) entry which is preliminary data.</text>
</comment>
<evidence type="ECO:0000313" key="1">
    <source>
        <dbReference type="EMBL" id="KXA94177.1"/>
    </source>
</evidence>
<protein>
    <submittedName>
        <fullName evidence="1">Uncharacterized protein</fullName>
    </submittedName>
</protein>
<sequence>MVINSFPFLLVWEVRKSVEPDFRKLFRVSRIGLKTLKKEMGALDEERIKESSESLLEQAQKMAIDVYPISEEERKKIIERVEKQDEFLSSQRS</sequence>
<dbReference type="AlphaFoldDB" id="A0A133UJ17"/>
<gene>
    <name evidence="1" type="ORF">AKJ36_03335</name>
</gene>
<name>A0A133UJ17_9EURY</name>
<evidence type="ECO:0000313" key="2">
    <source>
        <dbReference type="Proteomes" id="UP000070155"/>
    </source>
</evidence>
<dbReference type="Proteomes" id="UP000070155">
    <property type="component" value="Unassembled WGS sequence"/>
</dbReference>
<organism evidence="1 2">
    <name type="scientific">candidate division MSBL1 archaeon SCGC-AAA259I07</name>
    <dbReference type="NCBI Taxonomy" id="1698266"/>
    <lineage>
        <taxon>Archaea</taxon>
        <taxon>Methanobacteriati</taxon>
        <taxon>Methanobacteriota</taxon>
        <taxon>candidate division MSBL1</taxon>
    </lineage>
</organism>